<dbReference type="GO" id="GO:0008360">
    <property type="term" value="P:regulation of cell shape"/>
    <property type="evidence" value="ECO:0007669"/>
    <property type="project" value="UniProtKB-UniRule"/>
</dbReference>
<dbReference type="PROSITE" id="PS52029">
    <property type="entry name" value="LD_TPASE"/>
    <property type="match status" value="1"/>
</dbReference>
<comment type="pathway">
    <text evidence="1 6">Cell wall biogenesis; peptidoglycan biosynthesis.</text>
</comment>
<dbReference type="EMBL" id="AP023440">
    <property type="protein sequence ID" value="BCL32811.1"/>
    <property type="molecule type" value="Genomic_DNA"/>
</dbReference>
<dbReference type="CDD" id="cd16913">
    <property type="entry name" value="YkuD_like"/>
    <property type="match status" value="1"/>
</dbReference>
<evidence type="ECO:0000256" key="6">
    <source>
        <dbReference type="PROSITE-ProRule" id="PRU01373"/>
    </source>
</evidence>
<dbReference type="FunFam" id="2.40.440.10:FF:000004">
    <property type="entry name" value="L,D-transpeptidase catalytic domain"/>
    <property type="match status" value="1"/>
</dbReference>
<name>A0A7G1PDZ4_9ACTN</name>
<dbReference type="GO" id="GO:0016740">
    <property type="term" value="F:transferase activity"/>
    <property type="evidence" value="ECO:0007669"/>
    <property type="project" value="UniProtKB-KW"/>
</dbReference>
<gene>
    <name evidence="9" type="ORF">GCM10017557_76700</name>
</gene>
<evidence type="ECO:0000256" key="2">
    <source>
        <dbReference type="ARBA" id="ARBA00022679"/>
    </source>
</evidence>
<dbReference type="UniPathway" id="UPA00219"/>
<evidence type="ECO:0000256" key="4">
    <source>
        <dbReference type="ARBA" id="ARBA00022984"/>
    </source>
</evidence>
<organism evidence="9 10">
    <name type="scientific">Streptomyces aurantiacus</name>
    <dbReference type="NCBI Taxonomy" id="47760"/>
    <lineage>
        <taxon>Bacteria</taxon>
        <taxon>Bacillati</taxon>
        <taxon>Actinomycetota</taxon>
        <taxon>Actinomycetes</taxon>
        <taxon>Kitasatosporales</taxon>
        <taxon>Streptomycetaceae</taxon>
        <taxon>Streptomyces</taxon>
        <taxon>Streptomyces aurantiacus group</taxon>
    </lineage>
</organism>
<feature type="active site" description="Nucleophile" evidence="6">
    <location>
        <position position="208"/>
    </location>
</feature>
<dbReference type="GO" id="GO:0005576">
    <property type="term" value="C:extracellular region"/>
    <property type="evidence" value="ECO:0007669"/>
    <property type="project" value="TreeGrafter"/>
</dbReference>
<evidence type="ECO:0000256" key="5">
    <source>
        <dbReference type="ARBA" id="ARBA00023316"/>
    </source>
</evidence>
<protein>
    <submittedName>
        <fullName evidence="9">Murein L,D-transpeptidase</fullName>
    </submittedName>
</protein>
<dbReference type="PANTHER" id="PTHR30582">
    <property type="entry name" value="L,D-TRANSPEPTIDASE"/>
    <property type="match status" value="1"/>
</dbReference>
<dbReference type="Gene3D" id="2.40.440.10">
    <property type="entry name" value="L,D-transpeptidase catalytic domain-like"/>
    <property type="match status" value="1"/>
</dbReference>
<dbReference type="PANTHER" id="PTHR30582:SF33">
    <property type="entry name" value="EXPORTED PROTEIN"/>
    <property type="match status" value="1"/>
</dbReference>
<proteinExistence type="predicted"/>
<feature type="active site" description="Proton donor/acceptor" evidence="6">
    <location>
        <position position="193"/>
    </location>
</feature>
<dbReference type="InterPro" id="IPR038063">
    <property type="entry name" value="Transpep_catalytic_dom"/>
</dbReference>
<evidence type="ECO:0000256" key="3">
    <source>
        <dbReference type="ARBA" id="ARBA00022960"/>
    </source>
</evidence>
<keyword evidence="7" id="KW-0732">Signal</keyword>
<dbReference type="InterPro" id="IPR050979">
    <property type="entry name" value="LD-transpeptidase"/>
</dbReference>
<evidence type="ECO:0000313" key="10">
    <source>
        <dbReference type="Proteomes" id="UP000516444"/>
    </source>
</evidence>
<dbReference type="KEGG" id="sgm:GCM10017557_76700"/>
<dbReference type="Proteomes" id="UP000516444">
    <property type="component" value="Chromosome"/>
</dbReference>
<keyword evidence="2" id="KW-0808">Transferase</keyword>
<dbReference type="GO" id="GO:0018104">
    <property type="term" value="P:peptidoglycan-protein cross-linking"/>
    <property type="evidence" value="ECO:0007669"/>
    <property type="project" value="TreeGrafter"/>
</dbReference>
<feature type="chain" id="PRO_5028843476" evidence="7">
    <location>
        <begin position="40"/>
        <end position="238"/>
    </location>
</feature>
<dbReference type="Pfam" id="PF03734">
    <property type="entry name" value="YkuD"/>
    <property type="match status" value="1"/>
</dbReference>
<evidence type="ECO:0000256" key="7">
    <source>
        <dbReference type="SAM" id="SignalP"/>
    </source>
</evidence>
<accession>A0A7G1PDZ4</accession>
<keyword evidence="3 6" id="KW-0133">Cell shape</keyword>
<sequence>MTMGDIRRGDVRRRAAVVLGITGLMAPLAVALGVTPAHAASCTTTSGPYQKQVEKFLGRPVDGKQSAADCKATKAFQTKHGITPNIGYAGPVTWGVMDLMNKQKAVGKNPNKDGKCPVNKGRIACVNLTLQLSWIQDGKTLVYGPVPVRTGRNGYETRTGLTKVYWRNIDHVSTIYDVPMPYSQFFDGGQAFHSVGVSMWNPPGSHGCVNMTKTDAKRYWSLLKKNDDVYVYGRKPGT</sequence>
<evidence type="ECO:0000256" key="1">
    <source>
        <dbReference type="ARBA" id="ARBA00004752"/>
    </source>
</evidence>
<evidence type="ECO:0000313" key="9">
    <source>
        <dbReference type="EMBL" id="BCL32811.1"/>
    </source>
</evidence>
<feature type="domain" description="L,D-TPase catalytic" evidence="8">
    <location>
        <begin position="121"/>
        <end position="232"/>
    </location>
</feature>
<keyword evidence="5 6" id="KW-0961">Cell wall biogenesis/degradation</keyword>
<dbReference type="SUPFAM" id="SSF141523">
    <property type="entry name" value="L,D-transpeptidase catalytic domain-like"/>
    <property type="match status" value="1"/>
</dbReference>
<dbReference type="InterPro" id="IPR005490">
    <property type="entry name" value="LD_TPept_cat_dom"/>
</dbReference>
<dbReference type="GO" id="GO:0071972">
    <property type="term" value="F:peptidoglycan L,D-transpeptidase activity"/>
    <property type="evidence" value="ECO:0007669"/>
    <property type="project" value="TreeGrafter"/>
</dbReference>
<reference evidence="9 10" key="1">
    <citation type="journal article" date="2014" name="Int. J. Syst. Evol. Microbiol.">
        <title>Complete genome sequence of Corynebacterium casei LMG S-19264T (=DSM 44701T), isolated from a smear-ripened cheese.</title>
        <authorList>
            <consortium name="US DOE Joint Genome Institute (JGI-PGF)"/>
            <person name="Walter F."/>
            <person name="Albersmeier A."/>
            <person name="Kalinowski J."/>
            <person name="Ruckert C."/>
        </authorList>
    </citation>
    <scope>NUCLEOTIDE SEQUENCE [LARGE SCALE GENOMIC DNA]</scope>
    <source>
        <strain evidence="9 10">JCM 4677</strain>
    </source>
</reference>
<feature type="signal peptide" evidence="7">
    <location>
        <begin position="1"/>
        <end position="39"/>
    </location>
</feature>
<dbReference type="AlphaFoldDB" id="A0A7G1PDZ4"/>
<dbReference type="GO" id="GO:0071555">
    <property type="term" value="P:cell wall organization"/>
    <property type="evidence" value="ECO:0007669"/>
    <property type="project" value="UniProtKB-UniRule"/>
</dbReference>
<keyword evidence="4 6" id="KW-0573">Peptidoglycan synthesis</keyword>
<keyword evidence="10" id="KW-1185">Reference proteome</keyword>
<evidence type="ECO:0000259" key="8">
    <source>
        <dbReference type="PROSITE" id="PS52029"/>
    </source>
</evidence>